<gene>
    <name evidence="1" type="ORF">RMR22_25535</name>
</gene>
<proteinExistence type="predicted"/>
<organism evidence="1">
    <name type="scientific">Agrobacterium rosae</name>
    <dbReference type="NCBI Taxonomy" id="1972867"/>
    <lineage>
        <taxon>Bacteria</taxon>
        <taxon>Pseudomonadati</taxon>
        <taxon>Pseudomonadota</taxon>
        <taxon>Alphaproteobacteria</taxon>
        <taxon>Hyphomicrobiales</taxon>
        <taxon>Rhizobiaceae</taxon>
        <taxon>Rhizobium/Agrobacterium group</taxon>
        <taxon>Agrobacterium</taxon>
    </lineage>
</organism>
<reference evidence="1" key="1">
    <citation type="journal article" date="2023" name="Phytobiomes J">
        <title>Deciphering the key players within the bacterial microbiota associated with aerial crown gall tumors on rhododendron: Insights into the gallobiome.</title>
        <authorList>
            <person name="Kuzmanovic N."/>
            <person name="Nesme J."/>
            <person name="Wolf J."/>
            <person name="Neumann-Schaal M."/>
            <person name="Petersen J."/>
            <person name="Fernandez-Gnecco G."/>
            <person name="Sproeer C."/>
            <person name="Bunk B."/>
            <person name="Overmann J."/>
            <person name="Sorensen S.J."/>
            <person name="Idczak E."/>
            <person name="Smalla K."/>
        </authorList>
    </citation>
    <scope>NUCLEOTIDE SEQUENCE</scope>
    <source>
        <strain evidence="1">Rho-11.1</strain>
    </source>
</reference>
<accession>A0AAW9FRW6</accession>
<dbReference type="EMBL" id="JAVRAF010000023">
    <property type="protein sequence ID" value="MDX8305605.1"/>
    <property type="molecule type" value="Genomic_DNA"/>
</dbReference>
<name>A0AAW9FRW6_9HYPH</name>
<dbReference type="RefSeq" id="WP_320203721.1">
    <property type="nucleotide sequence ID" value="NZ_CP192781.1"/>
</dbReference>
<evidence type="ECO:0000313" key="1">
    <source>
        <dbReference type="EMBL" id="MDX8305605.1"/>
    </source>
</evidence>
<comment type="caution">
    <text evidence="1">The sequence shown here is derived from an EMBL/GenBank/DDBJ whole genome shotgun (WGS) entry which is preliminary data.</text>
</comment>
<protein>
    <submittedName>
        <fullName evidence="1">Uncharacterized protein</fullName>
    </submittedName>
</protein>
<dbReference type="AlphaFoldDB" id="A0AAW9FRW6"/>
<sequence>MALTRLTRELSVNTDHVASVHWDRGYGSTQLVITMQDGTKHLIKDSSGYTGGDDCYAIERKLLDA</sequence>